<feature type="transmembrane region" description="Helical" evidence="3">
    <location>
        <begin position="1101"/>
        <end position="1121"/>
    </location>
</feature>
<feature type="transmembrane region" description="Helical" evidence="3">
    <location>
        <begin position="969"/>
        <end position="992"/>
    </location>
</feature>
<comment type="caution">
    <text evidence="4">The sequence shown here is derived from an EMBL/GenBank/DDBJ whole genome shotgun (WGS) entry which is preliminary data.</text>
</comment>
<dbReference type="Proteomes" id="UP000601435">
    <property type="component" value="Unassembled WGS sequence"/>
</dbReference>
<feature type="compositionally biased region" description="Low complexity" evidence="2">
    <location>
        <begin position="615"/>
        <end position="625"/>
    </location>
</feature>
<dbReference type="OrthoDB" id="277458at2759"/>
<reference evidence="4" key="1">
    <citation type="submission" date="2021-02" db="EMBL/GenBank/DDBJ databases">
        <authorList>
            <person name="Dougan E. K."/>
            <person name="Rhodes N."/>
            <person name="Thang M."/>
            <person name="Chan C."/>
        </authorList>
    </citation>
    <scope>NUCLEOTIDE SEQUENCE</scope>
</reference>
<organism evidence="4 5">
    <name type="scientific">Symbiodinium necroappetens</name>
    <dbReference type="NCBI Taxonomy" id="1628268"/>
    <lineage>
        <taxon>Eukaryota</taxon>
        <taxon>Sar</taxon>
        <taxon>Alveolata</taxon>
        <taxon>Dinophyceae</taxon>
        <taxon>Suessiales</taxon>
        <taxon>Symbiodiniaceae</taxon>
        <taxon>Symbiodinium</taxon>
    </lineage>
</organism>
<feature type="coiled-coil region" evidence="1">
    <location>
        <begin position="908"/>
        <end position="935"/>
    </location>
</feature>
<dbReference type="EMBL" id="CAJNJA010019516">
    <property type="protein sequence ID" value="CAE7446694.1"/>
    <property type="molecule type" value="Genomic_DNA"/>
</dbReference>
<feature type="transmembrane region" description="Helical" evidence="3">
    <location>
        <begin position="718"/>
        <end position="739"/>
    </location>
</feature>
<feature type="non-terminal residue" evidence="4">
    <location>
        <position position="1"/>
    </location>
</feature>
<keyword evidence="3" id="KW-0472">Membrane</keyword>
<evidence type="ECO:0000313" key="4">
    <source>
        <dbReference type="EMBL" id="CAE7446694.1"/>
    </source>
</evidence>
<feature type="region of interest" description="Disordered" evidence="2">
    <location>
        <begin position="1250"/>
        <end position="1274"/>
    </location>
</feature>
<sequence>MPDAESPASGTGSVAAVVHLSCSRAVDVAVDSTSTAGDVINAVQAKTPEDPQHGNILLSRGPEKFAATDKVLPESESEPGQAWALANYGHLHSARSPLHHIPTERSGITIPQIQALLGFMQSMVNFWAGTFGAERARPLSFEQFNLYHADYWILRPATAGKGGIGCSYVELVAESAEAQQPTWFVSHAWVEPIVLFLRCLRRHADVRDLKGESVYWVCAYANNQHVEHSSKLYLDVAATAGDVACLVTDGVAGREAKLLPILGLLEKARREEAFPAELLQRGLAVSIELAQASQDQDKIRILNSIACPRAVTRILDELPPENHASYSVVNRALASHFAVSGLYACHAQNRDASALLAALCADTERLTVQLSLTGCKHFRDAEQRALMAHLPTALQSLRLDLGHTGLESFQANEGLCPQLRILQLRFSGPYLREAKGIAPLLGAPTLRDLELWFTSLPLLEDLHFTEALLLAFARSQVPLTSKQALRLGSVNLPHSAGRKLQRHDSELQMWLCIEELGLCGQSKSQRRVARVVRFAGSLHTDSLQCCEDVASWMQQLRTAIESKAFSFTCAAAPVPEPQPVPLRSREVPEKCARKLIGCRGFGMLWAPKLPLLSSDSSVRGGSSKPSARRSTVQMEMHKIHDRDTKMHHMTGYCDEHYFCRLWRGFLDNFQEARRYFELALIFFVQAAADIDSKGLLLLILLSLYPVLVFGLADVSGFSVSSLSALLLALLVASFSYASFRFDQMQRATLELSLSLEGFYSQVLGEDECIRHASLVFGVAGDSYPSVDEVRQERDAKNNKKTNFLRAQQHLPSFQKAVQKVVRAVGAEDMEAQIKCGDESFLVSDGCEGAVDVLHCDIYCNDLRHVRQTWNELSRCFHSEEEPIYIVALRDGFAEEDSQRRCCEVVLGIEGYLATVRLLEKSLAKAEQKLAGLCRVAKKFGLLVESRPRTGGQDRKGQAKAAKSSARRPSVFLTVTLGLVRVTALLCSAYFAAQYFLRHAPPNLRETLPEPLREFLSLHVSMDEEDRSWFDVVSLALPYVVLILVFSGLSAIMKTSFVTGSHDLARCRRQRLKPSQIIFERHFGVHGNCYVIKVALMQVLTVLLQAFGKVQLLGGTVAFGMYQDVPAAQVLKKLFWIFWALLALNSIYPSFLFARPDLRCCRYGAAVMDVVLDLGYSITYLCMVVTAMSELTLETSVSGNFGDAAELGFRNSISPAFAFPADILPYMAVYMSLAHICCACRAVERAKQLGAEGPAQPSEKMAPDMRRSARSGFWL</sequence>
<keyword evidence="3" id="KW-1133">Transmembrane helix</keyword>
<evidence type="ECO:0000256" key="1">
    <source>
        <dbReference type="SAM" id="Coils"/>
    </source>
</evidence>
<protein>
    <submittedName>
        <fullName evidence="4">GPR125 protein</fullName>
    </submittedName>
</protein>
<evidence type="ECO:0000256" key="3">
    <source>
        <dbReference type="SAM" id="Phobius"/>
    </source>
</evidence>
<accession>A0A812RNM1</accession>
<name>A0A812RNM1_9DINO</name>
<gene>
    <name evidence="4" type="primary">GPR125</name>
    <name evidence="4" type="ORF">SNEC2469_LOCUS12323</name>
</gene>
<keyword evidence="1" id="KW-0175">Coiled coil</keyword>
<keyword evidence="5" id="KW-1185">Reference proteome</keyword>
<dbReference type="AlphaFoldDB" id="A0A812RNM1"/>
<proteinExistence type="predicted"/>
<feature type="region of interest" description="Disordered" evidence="2">
    <location>
        <begin position="615"/>
        <end position="634"/>
    </location>
</feature>
<feature type="transmembrane region" description="Helical" evidence="3">
    <location>
        <begin position="1165"/>
        <end position="1187"/>
    </location>
</feature>
<keyword evidence="3" id="KW-0812">Transmembrane</keyword>
<feature type="transmembrane region" description="Helical" evidence="3">
    <location>
        <begin position="1133"/>
        <end position="1153"/>
    </location>
</feature>
<evidence type="ECO:0000256" key="2">
    <source>
        <dbReference type="SAM" id="MobiDB-lite"/>
    </source>
</evidence>
<feature type="transmembrane region" description="Helical" evidence="3">
    <location>
        <begin position="1031"/>
        <end position="1051"/>
    </location>
</feature>
<feature type="transmembrane region" description="Helical" evidence="3">
    <location>
        <begin position="1222"/>
        <end position="1242"/>
    </location>
</feature>
<evidence type="ECO:0000313" key="5">
    <source>
        <dbReference type="Proteomes" id="UP000601435"/>
    </source>
</evidence>